<organism evidence="2 3">
    <name type="scientific">Taibaiella chishuiensis</name>
    <dbReference type="NCBI Taxonomy" id="1434707"/>
    <lineage>
        <taxon>Bacteria</taxon>
        <taxon>Pseudomonadati</taxon>
        <taxon>Bacteroidota</taxon>
        <taxon>Chitinophagia</taxon>
        <taxon>Chitinophagales</taxon>
        <taxon>Chitinophagaceae</taxon>
        <taxon>Taibaiella</taxon>
    </lineage>
</organism>
<evidence type="ECO:0000313" key="3">
    <source>
        <dbReference type="Proteomes" id="UP000240572"/>
    </source>
</evidence>
<dbReference type="EMBL" id="PYGD01000004">
    <property type="protein sequence ID" value="PSK92188.1"/>
    <property type="molecule type" value="Genomic_DNA"/>
</dbReference>
<feature type="transmembrane region" description="Helical" evidence="1">
    <location>
        <begin position="82"/>
        <end position="105"/>
    </location>
</feature>
<keyword evidence="1" id="KW-0812">Transmembrane</keyword>
<protein>
    <submittedName>
        <fullName evidence="2">Uncharacterized protein</fullName>
    </submittedName>
</protein>
<dbReference type="RefSeq" id="WP_146146741.1">
    <property type="nucleotide sequence ID" value="NZ_PYGD01000004.1"/>
</dbReference>
<sequence length="198" mass="22684">MEQILRLKHWQLFSLFLLGPVLMPVFTFLLYAMGDAAFPGALVLMVFALLISQFSFLCWFYQTGNVLSRYLPAGMEYPIRRFRARVLFAAVYTTALAAWIVAGGLELTEQGLDDPPLLVMAIIVPLHLFAMFCMFYGLYFNAKMLKTVEEQRELAFSEFSIEFFLLWFFPVGIWNIQPRINAIVAEPPVDPYLSGFGH</sequence>
<feature type="transmembrane region" description="Helical" evidence="1">
    <location>
        <begin position="117"/>
        <end position="142"/>
    </location>
</feature>
<dbReference type="AlphaFoldDB" id="A0A2P8D4P4"/>
<comment type="caution">
    <text evidence="2">The sequence shown here is derived from an EMBL/GenBank/DDBJ whole genome shotgun (WGS) entry which is preliminary data.</text>
</comment>
<reference evidence="2 3" key="1">
    <citation type="submission" date="2018-03" db="EMBL/GenBank/DDBJ databases">
        <title>Genomic Encyclopedia of Type Strains, Phase III (KMG-III): the genomes of soil and plant-associated and newly described type strains.</title>
        <authorList>
            <person name="Whitman W."/>
        </authorList>
    </citation>
    <scope>NUCLEOTIDE SEQUENCE [LARGE SCALE GENOMIC DNA]</scope>
    <source>
        <strain evidence="2 3">CGMCC 1.12700</strain>
    </source>
</reference>
<keyword evidence="1" id="KW-0472">Membrane</keyword>
<accession>A0A2P8D4P4</accession>
<feature type="transmembrane region" description="Helical" evidence="1">
    <location>
        <begin position="12"/>
        <end position="32"/>
    </location>
</feature>
<evidence type="ECO:0000256" key="1">
    <source>
        <dbReference type="SAM" id="Phobius"/>
    </source>
</evidence>
<proteinExistence type="predicted"/>
<dbReference type="OrthoDB" id="1442756at2"/>
<gene>
    <name evidence="2" type="ORF">B0I18_104286</name>
</gene>
<evidence type="ECO:0000313" key="2">
    <source>
        <dbReference type="EMBL" id="PSK92188.1"/>
    </source>
</evidence>
<keyword evidence="3" id="KW-1185">Reference proteome</keyword>
<feature type="transmembrane region" description="Helical" evidence="1">
    <location>
        <begin position="154"/>
        <end position="174"/>
    </location>
</feature>
<name>A0A2P8D4P4_9BACT</name>
<dbReference type="Proteomes" id="UP000240572">
    <property type="component" value="Unassembled WGS sequence"/>
</dbReference>
<keyword evidence="1" id="KW-1133">Transmembrane helix</keyword>
<feature type="transmembrane region" description="Helical" evidence="1">
    <location>
        <begin position="38"/>
        <end position="61"/>
    </location>
</feature>